<reference evidence="2 3" key="1">
    <citation type="journal article" date="2017" name="BMC Biol.">
        <title>Genomic innovations, transcriptional plasticity and gene loss underlying the evolution and divergence of two highly polyphagous and invasive Helicoverpa pest species.</title>
        <authorList>
            <person name="Pearce S.L."/>
            <person name="Clarke D.F."/>
            <person name="East P.D."/>
            <person name="Elfekih S."/>
            <person name="Gordon K.H."/>
            <person name="Jermiin L.S."/>
            <person name="McGaughran A."/>
            <person name="Oakeshott J.G."/>
            <person name="Papanikolaou A."/>
            <person name="Perera O.P."/>
            <person name="Rane R.V."/>
            <person name="Richards S."/>
            <person name="Tay W.T."/>
            <person name="Walsh T.K."/>
            <person name="Anderson A."/>
            <person name="Anderson C.J."/>
            <person name="Asgari S."/>
            <person name="Board P.G."/>
            <person name="Bretschneider A."/>
            <person name="Campbell P.M."/>
            <person name="Chertemps T."/>
            <person name="Christeller J.T."/>
            <person name="Coppin C.W."/>
            <person name="Downes S.J."/>
            <person name="Duan G."/>
            <person name="Farnsworth C.A."/>
            <person name="Good R.T."/>
            <person name="Han L.B."/>
            <person name="Han Y.C."/>
            <person name="Hatje K."/>
            <person name="Horne I."/>
            <person name="Huang Y.P."/>
            <person name="Hughes D.S."/>
            <person name="Jacquin-Joly E."/>
            <person name="James W."/>
            <person name="Jhangiani S."/>
            <person name="Kollmar M."/>
            <person name="Kuwar S.S."/>
            <person name="Li S."/>
            <person name="Liu N.Y."/>
            <person name="Maibeche M.T."/>
            <person name="Miller J.R."/>
            <person name="Montagne N."/>
            <person name="Perry T."/>
            <person name="Qu J."/>
            <person name="Song S.V."/>
            <person name="Sutton G.G."/>
            <person name="Vogel H."/>
            <person name="Walenz B.P."/>
            <person name="Xu W."/>
            <person name="Zhang H.J."/>
            <person name="Zou Z."/>
            <person name="Batterham P."/>
            <person name="Edwards O.R."/>
            <person name="Feyereisen R."/>
            <person name="Gibbs R.A."/>
            <person name="Heckel D.G."/>
            <person name="McGrath A."/>
            <person name="Robin C."/>
            <person name="Scherer S.E."/>
            <person name="Worley K.C."/>
            <person name="Wu Y.D."/>
        </authorList>
    </citation>
    <scope>NUCLEOTIDE SEQUENCE [LARGE SCALE GENOMIC DNA]</scope>
    <source>
        <strain evidence="2">Harm_GR_Male_#8</strain>
        <tissue evidence="2">Whole organism</tissue>
    </source>
</reference>
<accession>A0A2W1BTQ6</accession>
<evidence type="ECO:0000313" key="3">
    <source>
        <dbReference type="Proteomes" id="UP000249218"/>
    </source>
</evidence>
<protein>
    <submittedName>
        <fullName evidence="2">Uncharacterized protein</fullName>
    </submittedName>
</protein>
<evidence type="ECO:0000256" key="1">
    <source>
        <dbReference type="SAM" id="Coils"/>
    </source>
</evidence>
<dbReference type="Proteomes" id="UP000249218">
    <property type="component" value="Unassembled WGS sequence"/>
</dbReference>
<dbReference type="SUPFAM" id="SSF75704">
    <property type="entry name" value="Mitotic arrest deficient-like 1, Mad1"/>
    <property type="match status" value="1"/>
</dbReference>
<gene>
    <name evidence="2" type="primary">HaOG203884</name>
    <name evidence="2" type="ORF">B5X24_HaOG203884</name>
</gene>
<keyword evidence="3" id="KW-1185">Reference proteome</keyword>
<dbReference type="AlphaFoldDB" id="A0A2W1BTQ6"/>
<feature type="coiled-coil region" evidence="1">
    <location>
        <begin position="91"/>
        <end position="125"/>
    </location>
</feature>
<keyword evidence="1" id="KW-0175">Coiled coil</keyword>
<dbReference type="EMBL" id="KZ149938">
    <property type="protein sequence ID" value="PZC77014.1"/>
    <property type="molecule type" value="Genomic_DNA"/>
</dbReference>
<evidence type="ECO:0000313" key="2">
    <source>
        <dbReference type="EMBL" id="PZC77014.1"/>
    </source>
</evidence>
<proteinExistence type="predicted"/>
<organism evidence="2 3">
    <name type="scientific">Helicoverpa armigera</name>
    <name type="common">Cotton bollworm</name>
    <name type="synonym">Heliothis armigera</name>
    <dbReference type="NCBI Taxonomy" id="29058"/>
    <lineage>
        <taxon>Eukaryota</taxon>
        <taxon>Metazoa</taxon>
        <taxon>Ecdysozoa</taxon>
        <taxon>Arthropoda</taxon>
        <taxon>Hexapoda</taxon>
        <taxon>Insecta</taxon>
        <taxon>Pterygota</taxon>
        <taxon>Neoptera</taxon>
        <taxon>Endopterygota</taxon>
        <taxon>Lepidoptera</taxon>
        <taxon>Glossata</taxon>
        <taxon>Ditrysia</taxon>
        <taxon>Noctuoidea</taxon>
        <taxon>Noctuidae</taxon>
        <taxon>Heliothinae</taxon>
        <taxon>Helicoverpa</taxon>
    </lineage>
</organism>
<name>A0A2W1BTQ6_HELAM</name>
<sequence>MRKTTTSTNNETICSDDLSFLGDTLRTQENVEIINNVTIQSLSELIILRLKENNKSIIEELQSTIQTEIKKAITELREDFNNKTNYLTVQNNDRKEEIESINNKIEELRIENENLKKELKELSIQIPRTPNNPDNNDKKIVLYGLAEYYKEPESELHNRLIELFRDIVNVDLSGYIEHMYRVGRKAVKNRPLVIELLSKRMTKYLINNTECFQGTGLFISEFLDANARKERAQMRDKLIQARKNGLHAIIRNNKLFIEGAY</sequence>